<gene>
    <name evidence="2" type="ORF">YP76_00845</name>
</gene>
<feature type="transmembrane region" description="Helical" evidence="1">
    <location>
        <begin position="44"/>
        <end position="62"/>
    </location>
</feature>
<sequence length="169" mass="17823">MILDFLSLPQFIALHVGVSLIGISSGLIALPALARGWWVPRTQAIFLVSTLLTSLSGFLFPFHGFTPAIGVGVISTLALAAAFVALFALDRAGWARAAYAVSATVALWLNLFVLVVQAFQKIAVLSALAPAAMLAMQLLLLIAMLVLGAALLRRAQADEARKAARRVTA</sequence>
<keyword evidence="1" id="KW-1133">Transmembrane helix</keyword>
<dbReference type="AlphaFoldDB" id="A0A0M3AWI9"/>
<dbReference type="STRING" id="56193.YP76_00845"/>
<feature type="transmembrane region" description="Helical" evidence="1">
    <location>
        <begin position="131"/>
        <end position="152"/>
    </location>
</feature>
<feature type="transmembrane region" description="Helical" evidence="1">
    <location>
        <begin position="98"/>
        <end position="119"/>
    </location>
</feature>
<keyword evidence="3" id="KW-1185">Reference proteome</keyword>
<organism evidence="2 3">
    <name type="scientific">Sphingobium chungbukense</name>
    <dbReference type="NCBI Taxonomy" id="56193"/>
    <lineage>
        <taxon>Bacteria</taxon>
        <taxon>Pseudomonadati</taxon>
        <taxon>Pseudomonadota</taxon>
        <taxon>Alphaproteobacteria</taxon>
        <taxon>Sphingomonadales</taxon>
        <taxon>Sphingomonadaceae</taxon>
        <taxon>Sphingobium</taxon>
    </lineage>
</organism>
<name>A0A0M3AWI9_9SPHN</name>
<dbReference type="EMBL" id="LBIC01000001">
    <property type="protein sequence ID" value="KKW93286.1"/>
    <property type="molecule type" value="Genomic_DNA"/>
</dbReference>
<proteinExistence type="predicted"/>
<keyword evidence="1" id="KW-0472">Membrane</keyword>
<protein>
    <submittedName>
        <fullName evidence="2">Membrane protein</fullName>
    </submittedName>
</protein>
<dbReference type="Proteomes" id="UP000033874">
    <property type="component" value="Unassembled WGS sequence"/>
</dbReference>
<evidence type="ECO:0000256" key="1">
    <source>
        <dbReference type="SAM" id="Phobius"/>
    </source>
</evidence>
<dbReference type="PATRIC" id="fig|56193.3.peg.172"/>
<comment type="caution">
    <text evidence="2">The sequence shown here is derived from an EMBL/GenBank/DDBJ whole genome shotgun (WGS) entry which is preliminary data.</text>
</comment>
<evidence type="ECO:0000313" key="2">
    <source>
        <dbReference type="EMBL" id="KKW93286.1"/>
    </source>
</evidence>
<reference evidence="2 3" key="1">
    <citation type="submission" date="2015-04" db="EMBL/GenBank/DDBJ databases">
        <title>Genome sequence of aromatic hydrocarbons-degrading Sphingobium chungbukense DJ77.</title>
        <authorList>
            <person name="Kim Y.-C."/>
            <person name="Chae J.-C."/>
        </authorList>
    </citation>
    <scope>NUCLEOTIDE SEQUENCE [LARGE SCALE GENOMIC DNA]</scope>
    <source>
        <strain evidence="2 3">DJ77</strain>
    </source>
</reference>
<accession>A0A0M3AWI9</accession>
<feature type="transmembrane region" description="Helical" evidence="1">
    <location>
        <begin position="12"/>
        <end position="32"/>
    </location>
</feature>
<feature type="transmembrane region" description="Helical" evidence="1">
    <location>
        <begin position="68"/>
        <end position="89"/>
    </location>
</feature>
<keyword evidence="1" id="KW-0812">Transmembrane</keyword>
<dbReference type="RefSeq" id="WP_046761733.1">
    <property type="nucleotide sequence ID" value="NZ_LBIC01000001.1"/>
</dbReference>
<evidence type="ECO:0000313" key="3">
    <source>
        <dbReference type="Proteomes" id="UP000033874"/>
    </source>
</evidence>